<evidence type="ECO:0000313" key="7">
    <source>
        <dbReference type="EMBL" id="KAF8408101.1"/>
    </source>
</evidence>
<gene>
    <name evidence="7" type="ORF">HHK36_007243</name>
</gene>
<proteinExistence type="predicted"/>
<protein>
    <submittedName>
        <fullName evidence="7">Uncharacterized protein</fullName>
    </submittedName>
</protein>
<evidence type="ECO:0000259" key="6">
    <source>
        <dbReference type="PROSITE" id="PS51294"/>
    </source>
</evidence>
<dbReference type="InterPro" id="IPR001005">
    <property type="entry name" value="SANT/Myb"/>
</dbReference>
<evidence type="ECO:0000256" key="3">
    <source>
        <dbReference type="ARBA" id="ARBA00023242"/>
    </source>
</evidence>
<feature type="domain" description="Myb-like" evidence="5">
    <location>
        <begin position="9"/>
        <end position="70"/>
    </location>
</feature>
<dbReference type="EMBL" id="JABCRI010000004">
    <property type="protein sequence ID" value="KAF8408101.1"/>
    <property type="molecule type" value="Genomic_DNA"/>
</dbReference>
<keyword evidence="2" id="KW-0238">DNA-binding</keyword>
<dbReference type="OMA" id="LINMCLE"/>
<dbReference type="PANTHER" id="PTHR10641">
    <property type="entry name" value="MYB FAMILY TRANSCRIPTION FACTOR"/>
    <property type="match status" value="1"/>
</dbReference>
<dbReference type="PROSITE" id="PS51294">
    <property type="entry name" value="HTH_MYB"/>
    <property type="match status" value="1"/>
</dbReference>
<sequence length="240" mass="26581">MGRPPCCEKIGVKKGPWTPEEDIILVSYIQEHGPGNWRAVPTNTGLDGHNCRDGYLGSQQVSKGRWENRLQTDIHMARKALSDALSLDQKPSYSSDFNVSNGYSSYTIDTKSSSTYASSTENIARLLEGWMRNSPKSRETIQNSFNNTTGTDSGTSSLGTPENNNDILSPQLLFGFESSTSEISQSMSLDEIANFDERKPDLGNQVPFSVLEKWLFDESAAQGQEDLIEISLDDSADEFF</sequence>
<feature type="region of interest" description="Disordered" evidence="4">
    <location>
        <begin position="138"/>
        <end position="161"/>
    </location>
</feature>
<dbReference type="AlphaFoldDB" id="A0A834ZJG1"/>
<evidence type="ECO:0000313" key="8">
    <source>
        <dbReference type="Proteomes" id="UP000655225"/>
    </source>
</evidence>
<feature type="compositionally biased region" description="Low complexity" evidence="4">
    <location>
        <begin position="143"/>
        <end position="160"/>
    </location>
</feature>
<accession>A0A834ZJG1</accession>
<dbReference type="SUPFAM" id="SSF46689">
    <property type="entry name" value="Homeodomain-like"/>
    <property type="match status" value="1"/>
</dbReference>
<dbReference type="SMART" id="SM00717">
    <property type="entry name" value="SANT"/>
    <property type="match status" value="1"/>
</dbReference>
<comment type="caution">
    <text evidence="7">The sequence shown here is derived from an EMBL/GenBank/DDBJ whole genome shotgun (WGS) entry which is preliminary data.</text>
</comment>
<keyword evidence="8" id="KW-1185">Reference proteome</keyword>
<feature type="domain" description="HTH myb-type" evidence="6">
    <location>
        <begin position="9"/>
        <end position="74"/>
    </location>
</feature>
<dbReference type="Gene3D" id="1.10.10.60">
    <property type="entry name" value="Homeodomain-like"/>
    <property type="match status" value="1"/>
</dbReference>
<dbReference type="InterPro" id="IPR009057">
    <property type="entry name" value="Homeodomain-like_sf"/>
</dbReference>
<keyword evidence="3" id="KW-0539">Nucleus</keyword>
<dbReference type="GO" id="GO:0005634">
    <property type="term" value="C:nucleus"/>
    <property type="evidence" value="ECO:0007669"/>
    <property type="project" value="UniProtKB-SubCell"/>
</dbReference>
<comment type="subcellular location">
    <subcellularLocation>
        <location evidence="1">Nucleus</location>
    </subcellularLocation>
</comment>
<dbReference type="GO" id="GO:0009733">
    <property type="term" value="P:response to auxin"/>
    <property type="evidence" value="ECO:0007669"/>
    <property type="project" value="TreeGrafter"/>
</dbReference>
<evidence type="ECO:0000256" key="4">
    <source>
        <dbReference type="SAM" id="MobiDB-lite"/>
    </source>
</evidence>
<dbReference type="PROSITE" id="PS50090">
    <property type="entry name" value="MYB_LIKE"/>
    <property type="match status" value="1"/>
</dbReference>
<name>A0A834ZJG1_TETSI</name>
<dbReference type="CDD" id="cd00167">
    <property type="entry name" value="SANT"/>
    <property type="match status" value="1"/>
</dbReference>
<dbReference type="InterPro" id="IPR017930">
    <property type="entry name" value="Myb_dom"/>
</dbReference>
<evidence type="ECO:0000259" key="5">
    <source>
        <dbReference type="PROSITE" id="PS50090"/>
    </source>
</evidence>
<organism evidence="7 8">
    <name type="scientific">Tetracentron sinense</name>
    <name type="common">Spur-leaf</name>
    <dbReference type="NCBI Taxonomy" id="13715"/>
    <lineage>
        <taxon>Eukaryota</taxon>
        <taxon>Viridiplantae</taxon>
        <taxon>Streptophyta</taxon>
        <taxon>Embryophyta</taxon>
        <taxon>Tracheophyta</taxon>
        <taxon>Spermatophyta</taxon>
        <taxon>Magnoliopsida</taxon>
        <taxon>Trochodendrales</taxon>
        <taxon>Trochodendraceae</taxon>
        <taxon>Tetracentron</taxon>
    </lineage>
</organism>
<dbReference type="InterPro" id="IPR015495">
    <property type="entry name" value="Myb_TF_plants"/>
</dbReference>
<dbReference type="GO" id="GO:0003677">
    <property type="term" value="F:DNA binding"/>
    <property type="evidence" value="ECO:0007669"/>
    <property type="project" value="UniProtKB-KW"/>
</dbReference>
<dbReference type="Proteomes" id="UP000655225">
    <property type="component" value="Unassembled WGS sequence"/>
</dbReference>
<dbReference type="Pfam" id="PF00249">
    <property type="entry name" value="Myb_DNA-binding"/>
    <property type="match status" value="1"/>
</dbReference>
<dbReference type="OrthoDB" id="2143914at2759"/>
<reference evidence="7 8" key="1">
    <citation type="submission" date="2020-04" db="EMBL/GenBank/DDBJ databases">
        <title>Plant Genome Project.</title>
        <authorList>
            <person name="Zhang R.-G."/>
        </authorList>
    </citation>
    <scope>NUCLEOTIDE SEQUENCE [LARGE SCALE GENOMIC DNA]</scope>
    <source>
        <strain evidence="7">YNK0</strain>
        <tissue evidence="7">Leaf</tissue>
    </source>
</reference>
<evidence type="ECO:0000256" key="1">
    <source>
        <dbReference type="ARBA" id="ARBA00004123"/>
    </source>
</evidence>
<dbReference type="PANTHER" id="PTHR10641:SF1356">
    <property type="entry name" value="OS07G0484700 PROTEIN"/>
    <property type="match status" value="1"/>
</dbReference>
<evidence type="ECO:0000256" key="2">
    <source>
        <dbReference type="ARBA" id="ARBA00023125"/>
    </source>
</evidence>